<comment type="caution">
    <text evidence="15">The sequence shown here is derived from an EMBL/GenBank/DDBJ whole genome shotgun (WGS) entry which is preliminary data.</text>
</comment>
<keyword evidence="6 12" id="KW-0698">rRNA processing</keyword>
<dbReference type="Pfam" id="PF04452">
    <property type="entry name" value="Methyltrans_RNA"/>
    <property type="match status" value="1"/>
</dbReference>
<keyword evidence="5 12" id="KW-0963">Cytoplasm</keyword>
<evidence type="ECO:0000256" key="2">
    <source>
        <dbReference type="ARBA" id="ARBA00005528"/>
    </source>
</evidence>
<dbReference type="PANTHER" id="PTHR30027:SF3">
    <property type="entry name" value="16S RRNA (URACIL(1498)-N(3))-METHYLTRANSFERASE"/>
    <property type="match status" value="1"/>
</dbReference>
<dbReference type="CDD" id="cd18084">
    <property type="entry name" value="RsmE-like"/>
    <property type="match status" value="1"/>
</dbReference>
<keyword evidence="7 12" id="KW-0489">Methyltransferase</keyword>
<evidence type="ECO:0000256" key="1">
    <source>
        <dbReference type="ARBA" id="ARBA00004496"/>
    </source>
</evidence>
<dbReference type="PIRSF" id="PIRSF015601">
    <property type="entry name" value="MTase_slr0722"/>
    <property type="match status" value="1"/>
</dbReference>
<comment type="similarity">
    <text evidence="2 12">Belongs to the RNA methyltransferase RsmE family.</text>
</comment>
<evidence type="ECO:0000313" key="15">
    <source>
        <dbReference type="EMBL" id="MEY8662949.1"/>
    </source>
</evidence>
<name>A0ABV4DR61_9LACO</name>
<evidence type="ECO:0000256" key="6">
    <source>
        <dbReference type="ARBA" id="ARBA00022552"/>
    </source>
</evidence>
<evidence type="ECO:0000256" key="4">
    <source>
        <dbReference type="ARBA" id="ARBA00013673"/>
    </source>
</evidence>
<keyword evidence="8 12" id="KW-0808">Transferase</keyword>
<reference evidence="15 16" key="1">
    <citation type="submission" date="2024-03" db="EMBL/GenBank/DDBJ databases">
        <title>Mouse gut bacterial collection (mGBC) of GemPharmatech.</title>
        <authorList>
            <person name="He Y."/>
            <person name="Dong L."/>
            <person name="Wu D."/>
            <person name="Gao X."/>
            <person name="Lin Z."/>
        </authorList>
    </citation>
    <scope>NUCLEOTIDE SEQUENCE [LARGE SCALE GENOMIC DNA]</scope>
    <source>
        <strain evidence="15 16">15-30</strain>
    </source>
</reference>
<dbReference type="InterPro" id="IPR029026">
    <property type="entry name" value="tRNA_m1G_MTases_N"/>
</dbReference>
<comment type="function">
    <text evidence="10 12">Specifically methylates the N3 position of the uracil ring of uridine 1498 (m3U1498) in 16S rRNA. Acts on the fully assembled 30S ribosomal subunit.</text>
</comment>
<evidence type="ECO:0000256" key="9">
    <source>
        <dbReference type="ARBA" id="ARBA00022691"/>
    </source>
</evidence>
<evidence type="ECO:0000259" key="14">
    <source>
        <dbReference type="Pfam" id="PF20260"/>
    </source>
</evidence>
<evidence type="ECO:0000259" key="13">
    <source>
        <dbReference type="Pfam" id="PF04452"/>
    </source>
</evidence>
<dbReference type="Gene3D" id="3.40.1280.10">
    <property type="match status" value="1"/>
</dbReference>
<evidence type="ECO:0000256" key="10">
    <source>
        <dbReference type="ARBA" id="ARBA00025699"/>
    </source>
</evidence>
<dbReference type="InterPro" id="IPR015947">
    <property type="entry name" value="PUA-like_sf"/>
</dbReference>
<evidence type="ECO:0000256" key="5">
    <source>
        <dbReference type="ARBA" id="ARBA00022490"/>
    </source>
</evidence>
<dbReference type="NCBIfam" id="TIGR00046">
    <property type="entry name" value="RsmE family RNA methyltransferase"/>
    <property type="match status" value="1"/>
</dbReference>
<dbReference type="SUPFAM" id="SSF75217">
    <property type="entry name" value="alpha/beta knot"/>
    <property type="match status" value="1"/>
</dbReference>
<evidence type="ECO:0000256" key="7">
    <source>
        <dbReference type="ARBA" id="ARBA00022603"/>
    </source>
</evidence>
<feature type="domain" description="Ribosomal RNA small subunit methyltransferase E PUA-like" evidence="14">
    <location>
        <begin position="17"/>
        <end position="63"/>
    </location>
</feature>
<dbReference type="EC" id="2.1.1.193" evidence="3 12"/>
<gene>
    <name evidence="15" type="ORF">AALT52_08615</name>
</gene>
<evidence type="ECO:0000313" key="16">
    <source>
        <dbReference type="Proteomes" id="UP001565236"/>
    </source>
</evidence>
<dbReference type="InterPro" id="IPR046886">
    <property type="entry name" value="RsmE_MTase_dom"/>
</dbReference>
<comment type="catalytic activity">
    <reaction evidence="11 12">
        <text>uridine(1498) in 16S rRNA + S-adenosyl-L-methionine = N(3)-methyluridine(1498) in 16S rRNA + S-adenosyl-L-homocysteine + H(+)</text>
        <dbReference type="Rhea" id="RHEA:42920"/>
        <dbReference type="Rhea" id="RHEA-COMP:10283"/>
        <dbReference type="Rhea" id="RHEA-COMP:10284"/>
        <dbReference type="ChEBI" id="CHEBI:15378"/>
        <dbReference type="ChEBI" id="CHEBI:57856"/>
        <dbReference type="ChEBI" id="CHEBI:59789"/>
        <dbReference type="ChEBI" id="CHEBI:65315"/>
        <dbReference type="ChEBI" id="CHEBI:74502"/>
        <dbReference type="EC" id="2.1.1.193"/>
    </reaction>
</comment>
<protein>
    <recommendedName>
        <fullName evidence="4 12">Ribosomal RNA small subunit methyltransferase E</fullName>
        <ecNumber evidence="3 12">2.1.1.193</ecNumber>
    </recommendedName>
</protein>
<dbReference type="InterPro" id="IPR046887">
    <property type="entry name" value="RsmE_PUA-like"/>
</dbReference>
<dbReference type="RefSeq" id="WP_369942880.1">
    <property type="nucleotide sequence ID" value="NZ_JBCLUF010000035.1"/>
</dbReference>
<dbReference type="Proteomes" id="UP001565236">
    <property type="component" value="Unassembled WGS sequence"/>
</dbReference>
<dbReference type="PANTHER" id="PTHR30027">
    <property type="entry name" value="RIBOSOMAL RNA SMALL SUBUNIT METHYLTRANSFERASE E"/>
    <property type="match status" value="1"/>
</dbReference>
<evidence type="ECO:0000256" key="11">
    <source>
        <dbReference type="ARBA" id="ARBA00047944"/>
    </source>
</evidence>
<dbReference type="EMBL" id="JBCLUF010000035">
    <property type="protein sequence ID" value="MEY8662949.1"/>
    <property type="molecule type" value="Genomic_DNA"/>
</dbReference>
<dbReference type="SUPFAM" id="SSF88697">
    <property type="entry name" value="PUA domain-like"/>
    <property type="match status" value="1"/>
</dbReference>
<proteinExistence type="inferred from homology"/>
<keyword evidence="16" id="KW-1185">Reference proteome</keyword>
<accession>A0ABV4DR61</accession>
<evidence type="ECO:0000256" key="3">
    <source>
        <dbReference type="ARBA" id="ARBA00012328"/>
    </source>
</evidence>
<organism evidence="15 16">
    <name type="scientific">Ligilactobacillus faecis</name>
    <dbReference type="NCBI Taxonomy" id="762833"/>
    <lineage>
        <taxon>Bacteria</taxon>
        <taxon>Bacillati</taxon>
        <taxon>Bacillota</taxon>
        <taxon>Bacilli</taxon>
        <taxon>Lactobacillales</taxon>
        <taxon>Lactobacillaceae</taxon>
        <taxon>Ligilactobacillus</taxon>
    </lineage>
</organism>
<keyword evidence="9 12" id="KW-0949">S-adenosyl-L-methionine</keyword>
<dbReference type="Pfam" id="PF20260">
    <property type="entry name" value="PUA_4"/>
    <property type="match status" value="1"/>
</dbReference>
<evidence type="ECO:0000256" key="12">
    <source>
        <dbReference type="PIRNR" id="PIRNR015601"/>
    </source>
</evidence>
<comment type="subcellular location">
    <subcellularLocation>
        <location evidence="1 12">Cytoplasm</location>
    </subcellularLocation>
</comment>
<dbReference type="InterPro" id="IPR029028">
    <property type="entry name" value="Alpha/beta_knot_MTases"/>
</dbReference>
<sequence length="252" mass="28068">MQRYFETELLDVKNFELPKEIYKHAIVVMRAKVGDHFELVTADQKVHLMEVTAITKTAATAKEIEVFEQLTELPVETTIVCGLSKGDKAEFIVQKGTELGADHFVFFKGEYSVAKWDDKKQKKKLARLEKIALAAAEQSHRTTIPTVAYLSSLQELTLAADEKGLIAYEEAAKEGEKGALVTLLKEIKVAPKETKRPKLQAIFGPEGGLAFQEVTALEERGYIRAGLGPRIMRAETAPLYLLSSLSFALELR</sequence>
<evidence type="ECO:0000256" key="8">
    <source>
        <dbReference type="ARBA" id="ARBA00022679"/>
    </source>
</evidence>
<feature type="domain" description="Ribosomal RNA small subunit methyltransferase E methyltransferase" evidence="13">
    <location>
        <begin position="72"/>
        <end position="245"/>
    </location>
</feature>
<dbReference type="InterPro" id="IPR006700">
    <property type="entry name" value="RsmE"/>
</dbReference>